<feature type="domain" description="Bacterial type II secretion system protein E" evidence="2">
    <location>
        <begin position="195"/>
        <end position="209"/>
    </location>
</feature>
<dbReference type="AlphaFoldDB" id="A0A7V3ZT28"/>
<accession>A0A7V3ZT28</accession>
<reference evidence="3" key="1">
    <citation type="journal article" date="2020" name="mSystems">
        <title>Genome- and Community-Level Interaction Insights into Carbon Utilization and Element Cycling Functions of Hydrothermarchaeota in Hydrothermal Sediment.</title>
        <authorList>
            <person name="Zhou Z."/>
            <person name="Liu Y."/>
            <person name="Xu W."/>
            <person name="Pan J."/>
            <person name="Luo Z.H."/>
            <person name="Li M."/>
        </authorList>
    </citation>
    <scope>NUCLEOTIDE SEQUENCE [LARGE SCALE GENOMIC DNA]</scope>
    <source>
        <strain evidence="4">SpSt-626</strain>
        <strain evidence="3">SpSt-695</strain>
    </source>
</reference>
<protein>
    <submittedName>
        <fullName evidence="3">Type IV pilus twitching motility protein PilT</fullName>
    </submittedName>
</protein>
<proteinExistence type="inferred from homology"/>
<dbReference type="EMBL" id="DTDP01000111">
    <property type="protein sequence ID" value="HGK53883.1"/>
    <property type="molecule type" value="Genomic_DNA"/>
</dbReference>
<dbReference type="Gene3D" id="3.30.450.90">
    <property type="match status" value="1"/>
</dbReference>
<dbReference type="GO" id="GO:0005524">
    <property type="term" value="F:ATP binding"/>
    <property type="evidence" value="ECO:0007669"/>
    <property type="project" value="InterPro"/>
</dbReference>
<name>A0A7V3ZT28_UNCW3</name>
<dbReference type="InterPro" id="IPR027417">
    <property type="entry name" value="P-loop_NTPase"/>
</dbReference>
<evidence type="ECO:0000259" key="2">
    <source>
        <dbReference type="PROSITE" id="PS00662"/>
    </source>
</evidence>
<organism evidence="3">
    <name type="scientific">candidate division WOR-3 bacterium</name>
    <dbReference type="NCBI Taxonomy" id="2052148"/>
    <lineage>
        <taxon>Bacteria</taxon>
        <taxon>Bacteria division WOR-3</taxon>
    </lineage>
</organism>
<comment type="caution">
    <text evidence="3">The sequence shown here is derived from an EMBL/GenBank/DDBJ whole genome shotgun (WGS) entry which is preliminary data.</text>
</comment>
<evidence type="ECO:0000256" key="1">
    <source>
        <dbReference type="ARBA" id="ARBA00006611"/>
    </source>
</evidence>
<dbReference type="PANTHER" id="PTHR30486:SF16">
    <property type="entry name" value="TWITCHING MOTILITY PROTEIN PILT"/>
    <property type="match status" value="1"/>
</dbReference>
<dbReference type="InterPro" id="IPR001482">
    <property type="entry name" value="T2SS/T4SS_dom"/>
</dbReference>
<dbReference type="Pfam" id="PF00437">
    <property type="entry name" value="T2SSE"/>
    <property type="match status" value="1"/>
</dbReference>
<evidence type="ECO:0000313" key="4">
    <source>
        <dbReference type="EMBL" id="HGM97757.1"/>
    </source>
</evidence>
<gene>
    <name evidence="4" type="ORF">ENT96_01745</name>
    <name evidence="3" type="ORF">ENU72_02525</name>
</gene>
<dbReference type="Gene3D" id="3.40.50.300">
    <property type="entry name" value="P-loop containing nucleotide triphosphate hydrolases"/>
    <property type="match status" value="1"/>
</dbReference>
<dbReference type="PROSITE" id="PS00662">
    <property type="entry name" value="T2SP_E"/>
    <property type="match status" value="1"/>
</dbReference>
<dbReference type="PANTHER" id="PTHR30486">
    <property type="entry name" value="TWITCHING MOTILITY PROTEIN PILT"/>
    <property type="match status" value="1"/>
</dbReference>
<dbReference type="EMBL" id="DTAR01000145">
    <property type="protein sequence ID" value="HGM97757.1"/>
    <property type="molecule type" value="Genomic_DNA"/>
</dbReference>
<comment type="similarity">
    <text evidence="1">Belongs to the GSP E family.</text>
</comment>
<dbReference type="InterPro" id="IPR006321">
    <property type="entry name" value="PilT/PilU"/>
</dbReference>
<dbReference type="SUPFAM" id="SSF52540">
    <property type="entry name" value="P-loop containing nucleoside triphosphate hydrolases"/>
    <property type="match status" value="1"/>
</dbReference>
<dbReference type="GO" id="GO:0016887">
    <property type="term" value="F:ATP hydrolysis activity"/>
    <property type="evidence" value="ECO:0007669"/>
    <property type="project" value="InterPro"/>
</dbReference>
<dbReference type="NCBIfam" id="TIGR01420">
    <property type="entry name" value="pilT_fam"/>
    <property type="match status" value="1"/>
</dbReference>
<sequence>MPVTMRQLLEEMVHRDATDLHISAGSPPLFRIDGILVPSNYDVLTKEEAQQLVYSVMTEEQKKKLEEEWEVDFSFGITGLSRFRANAYKQRGSISIAIRTIPYKIRSFEELGLPPVVEEFASRQKGLVLVTGPTGHGKSTTLASIIEKINNERRCHILTIEDPIEYLFANKKAYITQRQVESDTKSFARALKYALRQDPDVVMIGEMRDLETIAAALTISETGHLTLATLHTNSAVESVNRIIDVFPPHQQQQVRTQLAFVILGIITQALLPKIGGGRVLACEVLVATPAVKAMIRDNKVHQIYSLMQAGQKYGMQTMNQSLYKLYMQRKITLETALSFSRDPEELERMIKEKSPIVK</sequence>
<evidence type="ECO:0000313" key="3">
    <source>
        <dbReference type="EMBL" id="HGK53883.1"/>
    </source>
</evidence>
<dbReference type="CDD" id="cd01131">
    <property type="entry name" value="PilT"/>
    <property type="match status" value="1"/>
</dbReference>
<dbReference type="InterPro" id="IPR050921">
    <property type="entry name" value="T4SS_GSP_E_ATPase"/>
</dbReference>